<gene>
    <name evidence="2" type="ORF">JX265_002541</name>
</gene>
<sequence length="420" mass="47061">MRPGSTRDASSEEPLDYDDVSSPATSSLIDVTPRDPFVGTAFEMPYKSRPLFHLFMTTRVLHSTPVARDKNSFLVHRALSHPGFLHGALLMTTLQWAWSTGDSEQFRVPYLYHKLQAIRFVNEQLANPETAVHEGTIAAVASLALVENSLGSDDAVTSHLRGLARIKEIQDRNGASRSPGLLQRVILMAARCVKSRPVCGILDISRTDDVHQSIIVSILRIALRPIYDIFTLTGSEHLTEELSNVLARQSSHAQALDSNLVALQSVDSSRTGFISCYFYLYMILRESGVDAFVLNWLLEQLLADVCRTESLMHKGSYSQSLWFWTVMFGACATVAARITSPLENEQMSAIRDVYMDKINLASQVLKIKSWEGAKSALRLFAWEDDFDGEEELRRLWEEAVWEDDGHRPKLHSLSSGFPIS</sequence>
<evidence type="ECO:0000313" key="2">
    <source>
        <dbReference type="EMBL" id="KAI1879587.1"/>
    </source>
</evidence>
<feature type="region of interest" description="Disordered" evidence="1">
    <location>
        <begin position="1"/>
        <end position="28"/>
    </location>
</feature>
<comment type="caution">
    <text evidence="2">The sequence shown here is derived from an EMBL/GenBank/DDBJ whole genome shotgun (WGS) entry which is preliminary data.</text>
</comment>
<dbReference type="PANTHER" id="PTHR37540">
    <property type="entry name" value="TRANSCRIPTION FACTOR (ACR-2), PUTATIVE-RELATED-RELATED"/>
    <property type="match status" value="1"/>
</dbReference>
<accession>A0A9P9WV34</accession>
<dbReference type="EMBL" id="JAFIMR010000004">
    <property type="protein sequence ID" value="KAI1879587.1"/>
    <property type="molecule type" value="Genomic_DNA"/>
</dbReference>
<evidence type="ECO:0000313" key="3">
    <source>
        <dbReference type="Proteomes" id="UP000829685"/>
    </source>
</evidence>
<organism evidence="2 3">
    <name type="scientific">Neoarthrinium moseri</name>
    <dbReference type="NCBI Taxonomy" id="1658444"/>
    <lineage>
        <taxon>Eukaryota</taxon>
        <taxon>Fungi</taxon>
        <taxon>Dikarya</taxon>
        <taxon>Ascomycota</taxon>
        <taxon>Pezizomycotina</taxon>
        <taxon>Sordariomycetes</taxon>
        <taxon>Xylariomycetidae</taxon>
        <taxon>Amphisphaeriales</taxon>
        <taxon>Apiosporaceae</taxon>
        <taxon>Neoarthrinium</taxon>
    </lineage>
</organism>
<reference evidence="2" key="1">
    <citation type="submission" date="2021-03" db="EMBL/GenBank/DDBJ databases">
        <title>Revisited historic fungal species revealed as producer of novel bioactive compounds through whole genome sequencing and comparative genomics.</title>
        <authorList>
            <person name="Vignolle G.A."/>
            <person name="Hochenegger N."/>
            <person name="Mach R.L."/>
            <person name="Mach-Aigner A.R."/>
            <person name="Javad Rahimi M."/>
            <person name="Salim K.A."/>
            <person name="Chan C.M."/>
            <person name="Lim L.B.L."/>
            <person name="Cai F."/>
            <person name="Druzhinina I.S."/>
            <person name="U'Ren J.M."/>
            <person name="Derntl C."/>
        </authorList>
    </citation>
    <scope>NUCLEOTIDE SEQUENCE</scope>
    <source>
        <strain evidence="2">TUCIM 5799</strain>
    </source>
</reference>
<protein>
    <submittedName>
        <fullName evidence="2">Uncharacterized protein</fullName>
    </submittedName>
</protein>
<keyword evidence="3" id="KW-1185">Reference proteome</keyword>
<dbReference type="PANTHER" id="PTHR37540:SF5">
    <property type="entry name" value="TRANSCRIPTION FACTOR DOMAIN-CONTAINING PROTEIN"/>
    <property type="match status" value="1"/>
</dbReference>
<dbReference type="AlphaFoldDB" id="A0A9P9WV34"/>
<dbReference type="Proteomes" id="UP000829685">
    <property type="component" value="Unassembled WGS sequence"/>
</dbReference>
<evidence type="ECO:0000256" key="1">
    <source>
        <dbReference type="SAM" id="MobiDB-lite"/>
    </source>
</evidence>
<name>A0A9P9WV34_9PEZI</name>
<proteinExistence type="predicted"/>